<evidence type="ECO:0000259" key="1">
    <source>
        <dbReference type="PROSITE" id="PS50943"/>
    </source>
</evidence>
<dbReference type="GeneID" id="98334973"/>
<evidence type="ECO:0000313" key="3">
    <source>
        <dbReference type="EMBL" id="AXR01626.1"/>
    </source>
</evidence>
<dbReference type="Gene3D" id="1.10.260.40">
    <property type="entry name" value="lambda repressor-like DNA-binding domains"/>
    <property type="match status" value="1"/>
</dbReference>
<dbReference type="AlphaFoldDB" id="A0A0F4NU68"/>
<dbReference type="CDD" id="cd00093">
    <property type="entry name" value="HTH_XRE"/>
    <property type="match status" value="1"/>
</dbReference>
<dbReference type="KEGG" id="ppis:B1L02_12020"/>
<organism evidence="3 6">
    <name type="scientific">Pseudoalteromonas piscicida</name>
    <dbReference type="NCBI Taxonomy" id="43662"/>
    <lineage>
        <taxon>Bacteria</taxon>
        <taxon>Pseudomonadati</taxon>
        <taxon>Pseudomonadota</taxon>
        <taxon>Gammaproteobacteria</taxon>
        <taxon>Alteromonadales</taxon>
        <taxon>Pseudoalteromonadaceae</taxon>
        <taxon>Pseudoalteromonas</taxon>
    </lineage>
</organism>
<dbReference type="InterPro" id="IPR001387">
    <property type="entry name" value="Cro/C1-type_HTH"/>
</dbReference>
<dbReference type="EMBL" id="CP031761">
    <property type="protein sequence ID" value="AXR01626.1"/>
    <property type="molecule type" value="Genomic_DNA"/>
</dbReference>
<dbReference type="InterPro" id="IPR010982">
    <property type="entry name" value="Lambda_DNA-bd_dom_sf"/>
</dbReference>
<proteinExistence type="predicted"/>
<gene>
    <name evidence="4" type="ORF">CWB74_22160</name>
    <name evidence="3" type="ORF">D0511_05715</name>
    <name evidence="2" type="ORF">PPIS_a0259</name>
</gene>
<dbReference type="RefSeq" id="WP_010378322.1">
    <property type="nucleotide sequence ID" value="NZ_CP011924.1"/>
</dbReference>
<accession>A0A0F4NU68</accession>
<dbReference type="EMBL" id="PNEL01000078">
    <property type="protein sequence ID" value="TMN72839.1"/>
    <property type="molecule type" value="Genomic_DNA"/>
</dbReference>
<dbReference type="Proteomes" id="UP000305423">
    <property type="component" value="Unassembled WGS sequence"/>
</dbReference>
<dbReference type="SUPFAM" id="SSF47413">
    <property type="entry name" value="lambda repressor-like DNA-binding domains"/>
    <property type="match status" value="1"/>
</dbReference>
<dbReference type="Proteomes" id="UP000258102">
    <property type="component" value="Chromosome 1"/>
</dbReference>
<evidence type="ECO:0000313" key="4">
    <source>
        <dbReference type="EMBL" id="TMN72839.1"/>
    </source>
</evidence>
<dbReference type="PROSITE" id="PS50943">
    <property type="entry name" value="HTH_CROC1"/>
    <property type="match status" value="1"/>
</dbReference>
<name>A0A0F4NU68_PSEO7</name>
<dbReference type="GO" id="GO:0003677">
    <property type="term" value="F:DNA binding"/>
    <property type="evidence" value="ECO:0007669"/>
    <property type="project" value="InterPro"/>
</dbReference>
<evidence type="ECO:0000313" key="7">
    <source>
        <dbReference type="Proteomes" id="UP000305423"/>
    </source>
</evidence>
<sequence length="92" mass="10496">MTLINTTTSRLVGQSKPAPTGAEILRVARKLRGYTQAESAAHYGIEERTLRRWENREYSPRWNDVIGLVEDVYLLDILEVIGKIHDQQASDN</sequence>
<dbReference type="OrthoDB" id="6268287at2"/>
<reference evidence="4" key="5">
    <citation type="submission" date="2019-09" db="EMBL/GenBank/DDBJ databases">
        <title>Co-occurence of chitin degradation, pigmentation and bioactivity in marine Pseudoalteromonas.</title>
        <authorList>
            <person name="Sonnenschein E.C."/>
            <person name="Bech P.K."/>
        </authorList>
    </citation>
    <scope>NUCLEOTIDE SEQUENCE</scope>
    <source>
        <strain evidence="4">S1607</strain>
    </source>
</reference>
<dbReference type="EMBL" id="CP011924">
    <property type="protein sequence ID" value="ATD05593.1"/>
    <property type="molecule type" value="Genomic_DNA"/>
</dbReference>
<evidence type="ECO:0000313" key="6">
    <source>
        <dbReference type="Proteomes" id="UP000258102"/>
    </source>
</evidence>
<evidence type="ECO:0000313" key="5">
    <source>
        <dbReference type="Proteomes" id="UP000016521"/>
    </source>
</evidence>
<feature type="domain" description="HTH cro/C1-type" evidence="1">
    <location>
        <begin position="25"/>
        <end position="60"/>
    </location>
</feature>
<evidence type="ECO:0000313" key="2">
    <source>
        <dbReference type="EMBL" id="ATD05593.1"/>
    </source>
</evidence>
<keyword evidence="5" id="KW-1185">Reference proteome</keyword>
<protein>
    <submittedName>
        <fullName evidence="3">XRE family transcriptional regulator</fullName>
    </submittedName>
</protein>
<reference evidence="4 7" key="2">
    <citation type="submission" date="2017-12" db="EMBL/GenBank/DDBJ databases">
        <authorList>
            <person name="Paulsen S."/>
            <person name="Gram L.K."/>
        </authorList>
    </citation>
    <scope>NUCLEOTIDE SEQUENCE [LARGE SCALE GENOMIC DNA]</scope>
    <source>
        <strain evidence="4 7">S1607</strain>
    </source>
</reference>
<dbReference type="Proteomes" id="UP000016521">
    <property type="component" value="Chromosome I"/>
</dbReference>
<reference evidence="2 5" key="1">
    <citation type="submission" date="2015-06" db="EMBL/GenBank/DDBJ databases">
        <authorList>
            <person name="Xie B.-B."/>
            <person name="Rong J.-C."/>
            <person name="Qin Q.-L."/>
            <person name="Zhang Y.-Z."/>
        </authorList>
    </citation>
    <scope>NUCLEOTIDE SEQUENCE [LARGE SCALE GENOMIC DNA]</scope>
    <source>
        <strain evidence="2 5">JCM 20779</strain>
    </source>
</reference>
<reference evidence="3 6" key="3">
    <citation type="submission" date="2018-08" db="EMBL/GenBank/DDBJ databases">
        <title>Whole Genome Sequences of Two Pseudoalteromonas piscicida Strains, DE1-A and DE2-A, which Exhibit Strong Antibacterial Activity against Vibrio vulnificus.</title>
        <authorList>
            <person name="Richards G.P."/>
            <person name="Needleman D.S."/>
            <person name="Watson M.A."/>
            <person name="Polson S.W."/>
        </authorList>
    </citation>
    <scope>NUCLEOTIDE SEQUENCE [LARGE SCALE GENOMIC DNA]</scope>
    <source>
        <strain evidence="3 6">DE2-A</strain>
    </source>
</reference>
<reference evidence="7" key="4">
    <citation type="submission" date="2019-06" db="EMBL/GenBank/DDBJ databases">
        <title>Co-occurence of chitin degradation, pigmentation and bioactivity in marine Pseudoalteromonas.</title>
        <authorList>
            <person name="Sonnenschein E.C."/>
            <person name="Bech P.K."/>
        </authorList>
    </citation>
    <scope>NUCLEOTIDE SEQUENCE [LARGE SCALE GENOMIC DNA]</scope>
    <source>
        <strain evidence="7">S1607</strain>
    </source>
</reference>